<accession>A0A1A9HCQ1</accession>
<organism evidence="3 4">
    <name type="scientific">Helicobacter pylori</name>
    <name type="common">Campylobacter pylori</name>
    <dbReference type="NCBI Taxonomy" id="210"/>
    <lineage>
        <taxon>Bacteria</taxon>
        <taxon>Pseudomonadati</taxon>
        <taxon>Campylobacterota</taxon>
        <taxon>Epsilonproteobacteria</taxon>
        <taxon>Campylobacterales</taxon>
        <taxon>Helicobacteraceae</taxon>
        <taxon>Helicobacter</taxon>
    </lineage>
</organism>
<dbReference type="AlphaFoldDB" id="A0A1A9HCQ1"/>
<name>A0A1A9HCQ1_HELPX</name>
<dbReference type="EMBL" id="CP011485">
    <property type="protein sequence ID" value="ANH47581.1"/>
    <property type="molecule type" value="Genomic_DNA"/>
</dbReference>
<feature type="domain" description="Vacuolating cytotoxin putative" evidence="2">
    <location>
        <begin position="171"/>
        <end position="227"/>
    </location>
</feature>
<dbReference type="InterPro" id="IPR004311">
    <property type="entry name" value="Vacuolating_cytotoxin_put"/>
</dbReference>
<feature type="compositionally biased region" description="Polar residues" evidence="1">
    <location>
        <begin position="13"/>
        <end position="25"/>
    </location>
</feature>
<reference evidence="3 4" key="1">
    <citation type="submission" date="2014-04" db="EMBL/GenBank/DDBJ databases">
        <title>Detecting global and local adaptation in a worldwide sample of Helicobacter pylori genomes.</title>
        <authorList>
            <person name="Montano V."/>
            <person name="Didelot X."/>
            <person name="Foll M."/>
            <person name="Linz B."/>
            <person name="Reinhardt R."/>
            <person name="Suerbaum S."/>
            <person name="Moodley Y."/>
            <person name="Jensen J.D."/>
        </authorList>
    </citation>
    <scope>NUCLEOTIDE SEQUENCE [LARGE SCALE GENOMIC DNA]</scope>
    <source>
        <strain evidence="4">ausabrJ05</strain>
    </source>
</reference>
<dbReference type="PATRIC" id="fig|210.2440.peg.1505"/>
<feature type="region of interest" description="Disordered" evidence="1">
    <location>
        <begin position="1"/>
        <end position="90"/>
    </location>
</feature>
<protein>
    <recommendedName>
        <fullName evidence="2">Vacuolating cytotoxin putative domain-containing protein</fullName>
    </recommendedName>
</protein>
<proteinExistence type="predicted"/>
<evidence type="ECO:0000313" key="4">
    <source>
        <dbReference type="Proteomes" id="UP000078049"/>
    </source>
</evidence>
<evidence type="ECO:0000256" key="1">
    <source>
        <dbReference type="SAM" id="MobiDB-lite"/>
    </source>
</evidence>
<feature type="compositionally biased region" description="Basic and acidic residues" evidence="1">
    <location>
        <begin position="28"/>
        <end position="40"/>
    </location>
</feature>
<evidence type="ECO:0000313" key="3">
    <source>
        <dbReference type="EMBL" id="ANH47581.1"/>
    </source>
</evidence>
<evidence type="ECO:0000259" key="2">
    <source>
        <dbReference type="Pfam" id="PF03077"/>
    </source>
</evidence>
<feature type="compositionally biased region" description="Pro residues" evidence="1">
    <location>
        <begin position="77"/>
        <end position="87"/>
    </location>
</feature>
<gene>
    <name evidence="3" type="ORF">AA973_07335</name>
</gene>
<dbReference type="Pfam" id="PF03077">
    <property type="entry name" value="VacA2"/>
    <property type="match status" value="1"/>
</dbReference>
<dbReference type="Proteomes" id="UP000078049">
    <property type="component" value="Chromosome"/>
</dbReference>
<sequence>MSQNDLSKLKSLADSTTGFNEQAFNKAQAKEQQDEQKLQNDENTFSTEQEGLKQAIAKDTSPTPAPIKHTAKNTPPSQVPPTPPTQNPPKINVWNGVYNLQNQTYSKQGIYYIDPNLSGQSGQSGNTLYTYSSFGGKFSVNANNGTLIIGNDTESANTKGLIQIGHGGWDGYITGTFNAANIYLTNNFKTGNSFSTGGGATLNFNATNNITINQADFDNNDAGAQHSYMNFKGSNIKVKKI</sequence>